<evidence type="ECO:0000256" key="3">
    <source>
        <dbReference type="ARBA" id="ARBA00022723"/>
    </source>
</evidence>
<evidence type="ECO:0000313" key="6">
    <source>
        <dbReference type="Proteomes" id="UP000334923"/>
    </source>
</evidence>
<evidence type="ECO:0000313" key="5">
    <source>
        <dbReference type="EMBL" id="VVM04616.1"/>
    </source>
</evidence>
<dbReference type="InterPro" id="IPR012292">
    <property type="entry name" value="Globin/Proto"/>
</dbReference>
<dbReference type="InterPro" id="IPR009050">
    <property type="entry name" value="Globin-like_sf"/>
</dbReference>
<gene>
    <name evidence="5" type="primary">yjbI</name>
    <name evidence="5" type="ORF">MAMT_00187</name>
</gene>
<accession>A0A5E6M8E5</accession>
<keyword evidence="3" id="KW-0479">Metal-binding</keyword>
<keyword evidence="6" id="KW-1185">Reference proteome</keyword>
<evidence type="ECO:0000256" key="1">
    <source>
        <dbReference type="ARBA" id="ARBA00022448"/>
    </source>
</evidence>
<name>A0A5E6M8E5_9BACT</name>
<proteinExistence type="predicted"/>
<keyword evidence="2" id="KW-0349">Heme</keyword>
<protein>
    <submittedName>
        <fullName evidence="5">Group 2 truncated hemoglobin YjbI</fullName>
    </submittedName>
</protein>
<dbReference type="Pfam" id="PF01152">
    <property type="entry name" value="Bac_globin"/>
    <property type="match status" value="1"/>
</dbReference>
<dbReference type="EMBL" id="CABFVA020000007">
    <property type="protein sequence ID" value="VVM04616.1"/>
    <property type="molecule type" value="Genomic_DNA"/>
</dbReference>
<organism evidence="5 6">
    <name type="scientific">Methylacidimicrobium tartarophylax</name>
    <dbReference type="NCBI Taxonomy" id="1041768"/>
    <lineage>
        <taxon>Bacteria</taxon>
        <taxon>Pseudomonadati</taxon>
        <taxon>Verrucomicrobiota</taxon>
        <taxon>Methylacidimicrobium</taxon>
    </lineage>
</organism>
<dbReference type="Gene3D" id="1.10.490.10">
    <property type="entry name" value="Globins"/>
    <property type="match status" value="1"/>
</dbReference>
<evidence type="ECO:0000256" key="2">
    <source>
        <dbReference type="ARBA" id="ARBA00022617"/>
    </source>
</evidence>
<dbReference type="SUPFAM" id="SSF46458">
    <property type="entry name" value="Globin-like"/>
    <property type="match status" value="1"/>
</dbReference>
<dbReference type="Proteomes" id="UP000334923">
    <property type="component" value="Unassembled WGS sequence"/>
</dbReference>
<dbReference type="CDD" id="cd14774">
    <property type="entry name" value="TrHb2_HGbIV-like_O"/>
    <property type="match status" value="1"/>
</dbReference>
<dbReference type="InterPro" id="IPR001486">
    <property type="entry name" value="Hemoglobin_trunc"/>
</dbReference>
<evidence type="ECO:0000256" key="4">
    <source>
        <dbReference type="ARBA" id="ARBA00023004"/>
    </source>
</evidence>
<dbReference type="GO" id="GO:0019825">
    <property type="term" value="F:oxygen binding"/>
    <property type="evidence" value="ECO:0007669"/>
    <property type="project" value="InterPro"/>
</dbReference>
<reference evidence="5 6" key="1">
    <citation type="submission" date="2019-09" db="EMBL/GenBank/DDBJ databases">
        <authorList>
            <person name="Cremers G."/>
        </authorList>
    </citation>
    <scope>NUCLEOTIDE SEQUENCE [LARGE SCALE GENOMIC DNA]</scope>
    <source>
        <strain evidence="5">4A</strain>
    </source>
</reference>
<dbReference type="GO" id="GO:0020037">
    <property type="term" value="F:heme binding"/>
    <property type="evidence" value="ECO:0007669"/>
    <property type="project" value="InterPro"/>
</dbReference>
<keyword evidence="1" id="KW-0813">Transport</keyword>
<dbReference type="AlphaFoldDB" id="A0A5E6M8E5"/>
<keyword evidence="4" id="KW-0408">Iron</keyword>
<dbReference type="GO" id="GO:0046872">
    <property type="term" value="F:metal ion binding"/>
    <property type="evidence" value="ECO:0007669"/>
    <property type="project" value="UniProtKB-KW"/>
</dbReference>
<sequence>MNHHGVNQTEDSLSLQQAMGRCCCTREATPSASHGSEERHVCGSKVDFVFPDVPFPSPRIFAATGEEALRLLVHRHHEYLLKSPIHYLFPPDKEALEKLVRRAADFVVEMCGGPRYYTSTRGEPRMRSRHFPTTIDERAREVWLICYRDALKEAGFPLPILEEFWNWIEPFSIRMVNRRTTWDPPRRVPFSSIQDAFAL</sequence>